<dbReference type="RefSeq" id="WP_346762851.1">
    <property type="nucleotide sequence ID" value="NZ_JAUJEB010000022.1"/>
</dbReference>
<evidence type="ECO:0008006" key="3">
    <source>
        <dbReference type="Google" id="ProtNLM"/>
    </source>
</evidence>
<name>A0ABT8LK23_9BACT</name>
<organism evidence="1 2">
    <name type="scientific">Agaribacillus aureus</name>
    <dbReference type="NCBI Taxonomy" id="3051825"/>
    <lineage>
        <taxon>Bacteria</taxon>
        <taxon>Pseudomonadati</taxon>
        <taxon>Bacteroidota</taxon>
        <taxon>Cytophagia</taxon>
        <taxon>Cytophagales</taxon>
        <taxon>Splendidivirgaceae</taxon>
        <taxon>Agaribacillus</taxon>
    </lineage>
</organism>
<proteinExistence type="predicted"/>
<sequence>MKIKLFLILALLSVNTIAQDDNVYNDVTISSPTAASLGKYGDIPVNFHTGIPNISIPIYTVTEGPLQLPISLSYHASGMKVMETASWVGAGWSLNAGGVITRTVNGAPDERFTNNVSDQTHGHFSDHGYNNYYYDINNFPDWESFLAGTKDGEPDFFFFNFLGNSGKFYFDDDRTPVLIPEQDIKIEVDYNETSNESISSFTLTTPDGIKYYFGRTDDALDTDPVEKTKPFTASAGAYFGNALSSWYLHKITSADSLFEINLSYEAEDYSYWTISMFPVLAGSNEDEFKIVKNIVEGVRLSQITFSHGQVDFVADTLRLDLGGTTADIAEDSNTQAKRLDAIKISDAGSYCKEFVFAYSYFEDNTSSLPPDLTVITINTDRKRLKLDSFQEQTCNGLVSKPAHTFTYFSDFVPRRLTFAQDHWGFYNGATNNDGLIPTYFEVDMTEVTGADREASWPEMRAGSLQRITYPTGGYSEFDFEAHNTWTVYSVNEVQEILNFTSGFDGNPGTQIRSLVSNGGVYDITLSSSAVGGLGILEIYDSNSNYVNGLTASAGTTNKKSIILPVGTYSIELRKDVPSTGNGTEVWFHQANLVNYQENATVGGLRIKTMTHHDAIAIANNQVISYTYEIGGQSTGILYGRPSYVQVIRNDIIKDAGFFTADPNEPPQITNGCPNFGLIGPDPFFKSPSSIRPMGSTQGNHIGYNEVKVSQAGNGHSIFRYYGSDFWDNNNDRVAYVHIDPCDINTANYPPAPLPHEFKRGELKYEGHFDESSQLLQSRDYFPVFSDATGVTPAFKVSSYLPGKLLGTRYELKTARKTETKVIETNRDPGAGSIISTNHQFMESPFHNQVSRSMAFTSEGDTLETQWHFAADFQIPDCSGIANTCQEDLDTELSASLTNYLATVGGCTTQVCRHNEYQNYIQRNTQARVDFLACSNSYTTSYDSCYAVALASATTELKVILDLQQQFSNPPLEITQWHQNKLLRATYNEYDYTISPADQVYPKNVQLVSVANPATNFTGAASTNTAITKDGQYQEEVSYHYHDGNLVEIIGKDGLTTSYYWGYNNTLPIIKAIGATYSTLSAVYTLEGGNLDQIRNNASLADAQVTTFVYDPLIGMTSQTDPNGITTFYEYDDLNRLELIKDHEGNILQHYEYHYHNESQGGAQ</sequence>
<accession>A0ABT8LK23</accession>
<evidence type="ECO:0000313" key="2">
    <source>
        <dbReference type="Proteomes" id="UP001172083"/>
    </source>
</evidence>
<gene>
    <name evidence="1" type="ORF">QQ020_35920</name>
</gene>
<dbReference type="Proteomes" id="UP001172083">
    <property type="component" value="Unassembled WGS sequence"/>
</dbReference>
<keyword evidence="2" id="KW-1185">Reference proteome</keyword>
<evidence type="ECO:0000313" key="1">
    <source>
        <dbReference type="EMBL" id="MDN5217516.1"/>
    </source>
</evidence>
<reference evidence="1" key="1">
    <citation type="submission" date="2023-06" db="EMBL/GenBank/DDBJ databases">
        <title>Genomic of Agaribacillus aureum.</title>
        <authorList>
            <person name="Wang G."/>
        </authorList>
    </citation>
    <scope>NUCLEOTIDE SEQUENCE</scope>
    <source>
        <strain evidence="1">BMA12</strain>
    </source>
</reference>
<dbReference type="Gene3D" id="2.180.10.10">
    <property type="entry name" value="RHS repeat-associated core"/>
    <property type="match status" value="1"/>
</dbReference>
<protein>
    <recommendedName>
        <fullName evidence="3">YD repeat-containing protein</fullName>
    </recommendedName>
</protein>
<dbReference type="EMBL" id="JAUJEB010000022">
    <property type="protein sequence ID" value="MDN5217516.1"/>
    <property type="molecule type" value="Genomic_DNA"/>
</dbReference>
<comment type="caution">
    <text evidence="1">The sequence shown here is derived from an EMBL/GenBank/DDBJ whole genome shotgun (WGS) entry which is preliminary data.</text>
</comment>